<name>A0AAV4N9W2_CAEEX</name>
<evidence type="ECO:0000313" key="3">
    <source>
        <dbReference type="Proteomes" id="UP001054945"/>
    </source>
</evidence>
<feature type="compositionally biased region" description="Basic and acidic residues" evidence="1">
    <location>
        <begin position="85"/>
        <end position="99"/>
    </location>
</feature>
<gene>
    <name evidence="2" type="ORF">CEXT_662281</name>
</gene>
<evidence type="ECO:0000256" key="1">
    <source>
        <dbReference type="SAM" id="MobiDB-lite"/>
    </source>
</evidence>
<dbReference type="AlphaFoldDB" id="A0AAV4N9W2"/>
<keyword evidence="3" id="KW-1185">Reference proteome</keyword>
<proteinExistence type="predicted"/>
<reference evidence="2 3" key="1">
    <citation type="submission" date="2021-06" db="EMBL/GenBank/DDBJ databases">
        <title>Caerostris extrusa draft genome.</title>
        <authorList>
            <person name="Kono N."/>
            <person name="Arakawa K."/>
        </authorList>
    </citation>
    <scope>NUCLEOTIDE SEQUENCE [LARGE SCALE GENOMIC DNA]</scope>
</reference>
<comment type="caution">
    <text evidence="2">The sequence shown here is derived from an EMBL/GenBank/DDBJ whole genome shotgun (WGS) entry which is preliminary data.</text>
</comment>
<sequence length="111" mass="12625">MKGRKRQSYALLNRDPPFPRSRPNDLGDKRKIVCQAKISIGRHPEGAPTHPRRRFCEENRKWAGEAPARRTGGVRQTPYGASAVEGRDLTLRPRNDSKHPSCSLRRSARLN</sequence>
<evidence type="ECO:0000313" key="2">
    <source>
        <dbReference type="EMBL" id="GIX81331.1"/>
    </source>
</evidence>
<accession>A0AAV4N9W2</accession>
<dbReference type="Proteomes" id="UP001054945">
    <property type="component" value="Unassembled WGS sequence"/>
</dbReference>
<protein>
    <submittedName>
        <fullName evidence="2">Uncharacterized protein</fullName>
    </submittedName>
</protein>
<feature type="region of interest" description="Disordered" evidence="1">
    <location>
        <begin position="59"/>
        <end position="111"/>
    </location>
</feature>
<dbReference type="EMBL" id="BPLR01003119">
    <property type="protein sequence ID" value="GIX81331.1"/>
    <property type="molecule type" value="Genomic_DNA"/>
</dbReference>
<feature type="region of interest" description="Disordered" evidence="1">
    <location>
        <begin position="1"/>
        <end position="29"/>
    </location>
</feature>
<organism evidence="2 3">
    <name type="scientific">Caerostris extrusa</name>
    <name type="common">Bark spider</name>
    <name type="synonym">Caerostris bankana</name>
    <dbReference type="NCBI Taxonomy" id="172846"/>
    <lineage>
        <taxon>Eukaryota</taxon>
        <taxon>Metazoa</taxon>
        <taxon>Ecdysozoa</taxon>
        <taxon>Arthropoda</taxon>
        <taxon>Chelicerata</taxon>
        <taxon>Arachnida</taxon>
        <taxon>Araneae</taxon>
        <taxon>Araneomorphae</taxon>
        <taxon>Entelegynae</taxon>
        <taxon>Araneoidea</taxon>
        <taxon>Araneidae</taxon>
        <taxon>Caerostris</taxon>
    </lineage>
</organism>